<dbReference type="EMBL" id="JAERRA010000001">
    <property type="protein sequence ID" value="MBL0719468.1"/>
    <property type="molecule type" value="Genomic_DNA"/>
</dbReference>
<dbReference type="GO" id="GO:0071978">
    <property type="term" value="P:bacterial-type flagellum-dependent swarming motility"/>
    <property type="evidence" value="ECO:0007669"/>
    <property type="project" value="TreeGrafter"/>
</dbReference>
<evidence type="ECO:0000256" key="8">
    <source>
        <dbReference type="ARBA" id="ARBA00022989"/>
    </source>
</evidence>
<dbReference type="GO" id="GO:0006935">
    <property type="term" value="P:chemotaxis"/>
    <property type="evidence" value="ECO:0007669"/>
    <property type="project" value="UniProtKB-KW"/>
</dbReference>
<evidence type="ECO:0000256" key="2">
    <source>
        <dbReference type="ARBA" id="ARBA00004162"/>
    </source>
</evidence>
<dbReference type="GO" id="GO:0009425">
    <property type="term" value="C:bacterial-type flagellum basal body"/>
    <property type="evidence" value="ECO:0007669"/>
    <property type="project" value="InterPro"/>
</dbReference>
<dbReference type="Proteomes" id="UP000643207">
    <property type="component" value="Unassembled WGS sequence"/>
</dbReference>
<reference evidence="12 13" key="1">
    <citation type="submission" date="2021-01" db="EMBL/GenBank/DDBJ databases">
        <title>Piscinibacter sp. Jin2 Genome sequencing and assembly.</title>
        <authorList>
            <person name="Kim I."/>
        </authorList>
    </citation>
    <scope>NUCLEOTIDE SEQUENCE [LARGE SCALE GENOMIC DNA]</scope>
    <source>
        <strain evidence="12 13">Jin2</strain>
    </source>
</reference>
<organism evidence="12 13">
    <name type="scientific">Aquariibacter lacus</name>
    <dbReference type="NCBI Taxonomy" id="2801332"/>
    <lineage>
        <taxon>Bacteria</taxon>
        <taxon>Pseudomonadati</taxon>
        <taxon>Pseudomonadota</taxon>
        <taxon>Betaproteobacteria</taxon>
        <taxon>Burkholderiales</taxon>
        <taxon>Sphaerotilaceae</taxon>
        <taxon>Aquariibacter</taxon>
    </lineage>
</organism>
<dbReference type="InterPro" id="IPR005503">
    <property type="entry name" value="FliL"/>
</dbReference>
<gene>
    <name evidence="12" type="ORF">JI742_06145</name>
</gene>
<evidence type="ECO:0000313" key="13">
    <source>
        <dbReference type="Proteomes" id="UP000643207"/>
    </source>
</evidence>
<keyword evidence="10" id="KW-0997">Cell inner membrane</keyword>
<keyword evidence="5 10" id="KW-0145">Chemotaxis</keyword>
<evidence type="ECO:0000256" key="6">
    <source>
        <dbReference type="ARBA" id="ARBA00022692"/>
    </source>
</evidence>
<keyword evidence="13" id="KW-1185">Reference proteome</keyword>
<dbReference type="PANTHER" id="PTHR35091:SF2">
    <property type="entry name" value="FLAGELLAR PROTEIN FLIL"/>
    <property type="match status" value="1"/>
</dbReference>
<protein>
    <recommendedName>
        <fullName evidence="10">Flagellar protein FliL</fullName>
    </recommendedName>
</protein>
<comment type="function">
    <text evidence="1 10">Controls the rotational direction of flagella during chemotaxis.</text>
</comment>
<evidence type="ECO:0000256" key="7">
    <source>
        <dbReference type="ARBA" id="ARBA00022779"/>
    </source>
</evidence>
<dbReference type="RefSeq" id="WP_201824774.1">
    <property type="nucleotide sequence ID" value="NZ_JAERRA010000001.1"/>
</dbReference>
<keyword evidence="7 10" id="KW-0283">Flagellar rotation</keyword>
<comment type="subcellular location">
    <subcellularLocation>
        <location evidence="10">Cell inner membrane</location>
    </subcellularLocation>
    <subcellularLocation>
        <location evidence="2">Cell membrane</location>
        <topology evidence="2">Single-pass membrane protein</topology>
    </subcellularLocation>
</comment>
<evidence type="ECO:0000256" key="1">
    <source>
        <dbReference type="ARBA" id="ARBA00002254"/>
    </source>
</evidence>
<evidence type="ECO:0000256" key="4">
    <source>
        <dbReference type="ARBA" id="ARBA00022475"/>
    </source>
</evidence>
<feature type="transmembrane region" description="Helical" evidence="10">
    <location>
        <begin position="22"/>
        <end position="44"/>
    </location>
</feature>
<keyword evidence="12" id="KW-0969">Cilium</keyword>
<evidence type="ECO:0000256" key="11">
    <source>
        <dbReference type="SAM" id="MobiDB-lite"/>
    </source>
</evidence>
<dbReference type="PANTHER" id="PTHR35091">
    <property type="entry name" value="FLAGELLAR PROTEIN FLIL"/>
    <property type="match status" value="1"/>
</dbReference>
<accession>A0A9X0XEC7</accession>
<evidence type="ECO:0000256" key="3">
    <source>
        <dbReference type="ARBA" id="ARBA00008281"/>
    </source>
</evidence>
<evidence type="ECO:0000313" key="12">
    <source>
        <dbReference type="EMBL" id="MBL0719468.1"/>
    </source>
</evidence>
<keyword evidence="12" id="KW-0966">Cell projection</keyword>
<keyword evidence="12" id="KW-0282">Flagellum</keyword>
<sequence>MSAAAATADAATPPAKKGKKKLFLILGLVLVLLLGGGAAAFFLLKPQAEPELDEYGEPIEQAEPAHPAKKAEAGVPPTFLPLDPFVVNLADRESERYAQIGITLQVDDAKVAEQLKTYMPAIRNGVIMILAHKTADELLSREGKEKLAAEIRRESVRPLGIEIEDEEDEAAESDPPPKKRKKRKPAVHVPVEQVHFSSFIIQ</sequence>
<feature type="region of interest" description="Disordered" evidence="11">
    <location>
        <begin position="158"/>
        <end position="187"/>
    </location>
</feature>
<dbReference type="GO" id="GO:0005886">
    <property type="term" value="C:plasma membrane"/>
    <property type="evidence" value="ECO:0007669"/>
    <property type="project" value="UniProtKB-SubCell"/>
</dbReference>
<keyword evidence="8 10" id="KW-1133">Transmembrane helix</keyword>
<comment type="similarity">
    <text evidence="3 10">Belongs to the FliL family.</text>
</comment>
<dbReference type="AlphaFoldDB" id="A0A9X0XEC7"/>
<comment type="caution">
    <text evidence="12">The sequence shown here is derived from an EMBL/GenBank/DDBJ whole genome shotgun (WGS) entry which is preliminary data.</text>
</comment>
<dbReference type="Pfam" id="PF03748">
    <property type="entry name" value="FliL"/>
    <property type="match status" value="1"/>
</dbReference>
<evidence type="ECO:0000256" key="5">
    <source>
        <dbReference type="ARBA" id="ARBA00022500"/>
    </source>
</evidence>
<feature type="compositionally biased region" description="Acidic residues" evidence="11">
    <location>
        <begin position="162"/>
        <end position="172"/>
    </location>
</feature>
<name>A0A9X0XEC7_9BURK</name>
<keyword evidence="6 10" id="KW-0812">Transmembrane</keyword>
<keyword evidence="9 10" id="KW-0472">Membrane</keyword>
<proteinExistence type="inferred from homology"/>
<keyword evidence="4" id="KW-1003">Cell membrane</keyword>
<evidence type="ECO:0000256" key="10">
    <source>
        <dbReference type="RuleBase" id="RU364125"/>
    </source>
</evidence>
<evidence type="ECO:0000256" key="9">
    <source>
        <dbReference type="ARBA" id="ARBA00023136"/>
    </source>
</evidence>